<protein>
    <submittedName>
        <fullName evidence="2">Uncharacterized protein</fullName>
    </submittedName>
</protein>
<keyword evidence="3" id="KW-1185">Reference proteome</keyword>
<dbReference type="OrthoDB" id="1655031at2"/>
<evidence type="ECO:0000313" key="2">
    <source>
        <dbReference type="EMBL" id="KAA8501550.1"/>
    </source>
</evidence>
<dbReference type="AlphaFoldDB" id="A0A5M9HX56"/>
<reference evidence="2" key="1">
    <citation type="submission" date="2019-07" db="EMBL/GenBank/DDBJ databases">
        <authorList>
            <person name="Wongkuna S."/>
            <person name="Scaria J."/>
        </authorList>
    </citation>
    <scope>NUCLEOTIDE SEQUENCE [LARGE SCALE GENOMIC DNA]</scope>
    <source>
        <strain evidence="2">SW178</strain>
    </source>
</reference>
<proteinExistence type="predicted"/>
<dbReference type="InterPro" id="IPR043743">
    <property type="entry name" value="DUF5688"/>
</dbReference>
<evidence type="ECO:0000256" key="1">
    <source>
        <dbReference type="SAM" id="MobiDB-lite"/>
    </source>
</evidence>
<comment type="caution">
    <text evidence="2">The sequence shown here is derived from an EMBL/GenBank/DDBJ whole genome shotgun (WGS) entry which is preliminary data.</text>
</comment>
<dbReference type="EMBL" id="VMSO01000008">
    <property type="protein sequence ID" value="KAA8501550.1"/>
    <property type="molecule type" value="Genomic_DNA"/>
</dbReference>
<evidence type="ECO:0000313" key="3">
    <source>
        <dbReference type="Proteomes" id="UP000322025"/>
    </source>
</evidence>
<gene>
    <name evidence="2" type="ORF">FNY66_08090</name>
</gene>
<name>A0A5M9HX56_9FIRM</name>
<sequence>MEFNEFREKVKVALPDFLTDDLRNAEIKDTAVNKLQGESYSGISITPEGSRVGVSINLEDAFLDYQTGSQFTAVMNRLADTLVGTLGERNQFDLGFLADYSAVKNMLTVEVVGKDQNAEMLQSVPHQEMEDLAAVYRIDLGETENGNASVLITNEMMRNYGLTQDQLHQDALDASQHTMKHNIRSMDEVLMGMVQSMGIDQEQPVMFSSPLYVATTERDMYGAGVLAVPSFFDDAAEKLDGNFYVLPSSVHEILLLPDRFAPEPQFLKEMVQDVNANEVDPKDRLSDNVYHYDAKERIFELAEKYECRMEEKSKDKKQERHSVLSELGNKQKECSGFEKKPGRTPKKTEMEI</sequence>
<accession>A0A5M9HX56</accession>
<dbReference type="RefSeq" id="WP_150310797.1">
    <property type="nucleotide sequence ID" value="NZ_VMSO01000008.1"/>
</dbReference>
<feature type="region of interest" description="Disordered" evidence="1">
    <location>
        <begin position="310"/>
        <end position="352"/>
    </location>
</feature>
<organism evidence="2 3">
    <name type="scientific">Mediterraneibacter catenae</name>
    <dbReference type="NCBI Taxonomy" id="2594882"/>
    <lineage>
        <taxon>Bacteria</taxon>
        <taxon>Bacillati</taxon>
        <taxon>Bacillota</taxon>
        <taxon>Clostridia</taxon>
        <taxon>Lachnospirales</taxon>
        <taxon>Lachnospiraceae</taxon>
        <taxon>Mediterraneibacter</taxon>
    </lineage>
</organism>
<dbReference type="Proteomes" id="UP000322025">
    <property type="component" value="Unassembled WGS sequence"/>
</dbReference>
<dbReference type="Pfam" id="PF18941">
    <property type="entry name" value="DUF5688"/>
    <property type="match status" value="1"/>
</dbReference>